<organism evidence="1">
    <name type="scientific">marine metagenome</name>
    <dbReference type="NCBI Taxonomy" id="408172"/>
    <lineage>
        <taxon>unclassified sequences</taxon>
        <taxon>metagenomes</taxon>
        <taxon>ecological metagenomes</taxon>
    </lineage>
</organism>
<gene>
    <name evidence="1" type="ORF">METZ01_LOCUS474187</name>
</gene>
<feature type="non-terminal residue" evidence="1">
    <location>
        <position position="1"/>
    </location>
</feature>
<protein>
    <recommendedName>
        <fullName evidence="2">EF-hand domain-containing protein</fullName>
    </recommendedName>
</protein>
<proteinExistence type="predicted"/>
<dbReference type="AlphaFoldDB" id="A0A383BNF4"/>
<dbReference type="EMBL" id="UINC01201825">
    <property type="protein sequence ID" value="SVE21333.1"/>
    <property type="molecule type" value="Genomic_DNA"/>
</dbReference>
<dbReference type="PROSITE" id="PS00018">
    <property type="entry name" value="EF_HAND_1"/>
    <property type="match status" value="1"/>
</dbReference>
<evidence type="ECO:0000313" key="1">
    <source>
        <dbReference type="EMBL" id="SVE21333.1"/>
    </source>
</evidence>
<reference evidence="1" key="1">
    <citation type="submission" date="2018-05" db="EMBL/GenBank/DDBJ databases">
        <authorList>
            <person name="Lanie J.A."/>
            <person name="Ng W.-L."/>
            <person name="Kazmierczak K.M."/>
            <person name="Andrzejewski T.M."/>
            <person name="Davidsen T.M."/>
            <person name="Wayne K.J."/>
            <person name="Tettelin H."/>
            <person name="Glass J.I."/>
            <person name="Rusch D."/>
            <person name="Podicherti R."/>
            <person name="Tsui H.-C.T."/>
            <person name="Winkler M.E."/>
        </authorList>
    </citation>
    <scope>NUCLEOTIDE SEQUENCE</scope>
</reference>
<evidence type="ECO:0008006" key="2">
    <source>
        <dbReference type="Google" id="ProtNLM"/>
    </source>
</evidence>
<sequence>AFTKNLLSGLGDWMADTDSDGIITVQELGTYLKKKVTIDSGNQQTPKTRNLSTDEGEFVFVLDGLSNNNNNSVLESPINANNTQAIENMDKNTTNLAYVSIGSITSKQLGIKTQIGYFRDKGNNEIGFTSAFAEATNLNIDLIQPIGIYYRRYLTPFGKVFFNIGLDMTVFHVKVFADENINWGFKPYIGLGGIGGKIFDKQIYWNFDMGYVYVSESFIPDIEIEDIPHGIQFDLTFGIHRRYFS</sequence>
<name>A0A383BNF4_9ZZZZ</name>
<feature type="non-terminal residue" evidence="1">
    <location>
        <position position="245"/>
    </location>
</feature>
<accession>A0A383BNF4</accession>
<dbReference type="InterPro" id="IPR018247">
    <property type="entry name" value="EF_Hand_1_Ca_BS"/>
</dbReference>